<accession>A0ABW0D219</accession>
<evidence type="ECO:0000313" key="7">
    <source>
        <dbReference type="EMBL" id="MFC5223255.1"/>
    </source>
</evidence>
<evidence type="ECO:0000256" key="3">
    <source>
        <dbReference type="ARBA" id="ARBA00022793"/>
    </source>
</evidence>
<dbReference type="Proteomes" id="UP001596156">
    <property type="component" value="Unassembled WGS sequence"/>
</dbReference>
<proteinExistence type="inferred from homology"/>
<evidence type="ECO:0000256" key="1">
    <source>
        <dbReference type="ARBA" id="ARBA00001933"/>
    </source>
</evidence>
<evidence type="ECO:0000256" key="5">
    <source>
        <dbReference type="ARBA" id="ARBA00023239"/>
    </source>
</evidence>
<dbReference type="PRINTS" id="PR00800">
    <property type="entry name" value="YHDCRBOXLASE"/>
</dbReference>
<dbReference type="InterPro" id="IPR015421">
    <property type="entry name" value="PyrdxlP-dep_Trfase_major"/>
</dbReference>
<dbReference type="EMBL" id="JBHSKL010000003">
    <property type="protein sequence ID" value="MFC5223255.1"/>
    <property type="molecule type" value="Genomic_DNA"/>
</dbReference>
<evidence type="ECO:0000256" key="6">
    <source>
        <dbReference type="RuleBase" id="RU000382"/>
    </source>
</evidence>
<dbReference type="Pfam" id="PF00282">
    <property type="entry name" value="Pyridoxal_deC"/>
    <property type="match status" value="1"/>
</dbReference>
<sequence length="486" mass="52757">MEDSVARGHMTPDEFRRHGRQVIDWIAAYQEKIESYPVRSRLAPGEVLDALPQSPPETGEGFEGVMADLDRVLLPGVTHWQHPSFFAYFPANASGPAILGDLLSSGLGVQGMLWATGPACTELETRVMDWLVQLLGLPDTFRGNGVIQDSASSASLVAVVAALHRAGGGKPGRDGITARYTIYTSSETHSSLEKAARICGIGAAAVRVVDVDQRTLGMDPACLERMIAQDREAGAVPLLVCATVGTTSTTAIDPVPEIGAVCRRNGVWLHVDAAYAGVAAVCPELRWLNDGLAPYADSYVTNPHKWMLTNFDCTALWVADRAPLVGALSVLPEYLRNQATTSGEVIDYRDWQIPLGRRFRALKLWSVIRWYGAQGLRAHIRSGIGLARQLAGWIEADAAFHLHPHHPLGLVCFRPLWPQLPDGEADAATLRVMQRLNDSGDLYLTHTKAGGRVLLRMAIGAPGTEQRHVRLAWDRIAAAVRDEAAP</sequence>
<name>A0ABW0D219_STRFI</name>
<dbReference type="PANTHER" id="PTHR11999">
    <property type="entry name" value="GROUP II PYRIDOXAL-5-PHOSPHATE DECARBOXYLASE"/>
    <property type="match status" value="1"/>
</dbReference>
<dbReference type="Gene3D" id="1.20.1340.10">
    <property type="entry name" value="dopa decarboxylase, N-terminal domain"/>
    <property type="match status" value="1"/>
</dbReference>
<keyword evidence="3" id="KW-0210">Decarboxylase</keyword>
<keyword evidence="8" id="KW-1185">Reference proteome</keyword>
<dbReference type="PANTHER" id="PTHR11999:SF70">
    <property type="entry name" value="MIP05841P"/>
    <property type="match status" value="1"/>
</dbReference>
<comment type="caution">
    <text evidence="7">The sequence shown here is derived from an EMBL/GenBank/DDBJ whole genome shotgun (WGS) entry which is preliminary data.</text>
</comment>
<dbReference type="Gene3D" id="3.90.1150.10">
    <property type="entry name" value="Aspartate Aminotransferase, domain 1"/>
    <property type="match status" value="1"/>
</dbReference>
<evidence type="ECO:0000256" key="4">
    <source>
        <dbReference type="ARBA" id="ARBA00022898"/>
    </source>
</evidence>
<dbReference type="InterPro" id="IPR002129">
    <property type="entry name" value="PyrdxlP-dep_de-COase"/>
</dbReference>
<keyword evidence="5 6" id="KW-0456">Lyase</keyword>
<evidence type="ECO:0000313" key="8">
    <source>
        <dbReference type="Proteomes" id="UP001596156"/>
    </source>
</evidence>
<organism evidence="7 8">
    <name type="scientific">Streptomyces fimbriatus</name>
    <dbReference type="NCBI Taxonomy" id="68197"/>
    <lineage>
        <taxon>Bacteria</taxon>
        <taxon>Bacillati</taxon>
        <taxon>Actinomycetota</taxon>
        <taxon>Actinomycetes</taxon>
        <taxon>Kitasatosporales</taxon>
        <taxon>Streptomycetaceae</taxon>
        <taxon>Streptomyces</taxon>
    </lineage>
</organism>
<reference evidence="8" key="1">
    <citation type="journal article" date="2019" name="Int. J. Syst. Evol. Microbiol.">
        <title>The Global Catalogue of Microorganisms (GCM) 10K type strain sequencing project: providing services to taxonomists for standard genome sequencing and annotation.</title>
        <authorList>
            <consortium name="The Broad Institute Genomics Platform"/>
            <consortium name="The Broad Institute Genome Sequencing Center for Infectious Disease"/>
            <person name="Wu L."/>
            <person name="Ma J."/>
        </authorList>
    </citation>
    <scope>NUCLEOTIDE SEQUENCE [LARGE SCALE GENOMIC DNA]</scope>
    <source>
        <strain evidence="8">CCM 8479</strain>
    </source>
</reference>
<protein>
    <submittedName>
        <fullName evidence="7">Pyridoxal phosphate-dependent decarboxylase family protein</fullName>
    </submittedName>
</protein>
<dbReference type="InterPro" id="IPR015424">
    <property type="entry name" value="PyrdxlP-dep_Trfase"/>
</dbReference>
<gene>
    <name evidence="7" type="ORF">ACFPN6_01305</name>
</gene>
<dbReference type="SUPFAM" id="SSF53383">
    <property type="entry name" value="PLP-dependent transferases"/>
    <property type="match status" value="1"/>
</dbReference>
<keyword evidence="4 6" id="KW-0663">Pyridoxal phosphate</keyword>
<dbReference type="Gene3D" id="3.40.640.10">
    <property type="entry name" value="Type I PLP-dependent aspartate aminotransferase-like (Major domain)"/>
    <property type="match status" value="1"/>
</dbReference>
<dbReference type="InterPro" id="IPR015422">
    <property type="entry name" value="PyrdxlP-dep_Trfase_small"/>
</dbReference>
<comment type="cofactor">
    <cofactor evidence="1 6">
        <name>pyridoxal 5'-phosphate</name>
        <dbReference type="ChEBI" id="CHEBI:597326"/>
    </cofactor>
</comment>
<evidence type="ECO:0000256" key="2">
    <source>
        <dbReference type="ARBA" id="ARBA00009533"/>
    </source>
</evidence>
<dbReference type="InterPro" id="IPR010977">
    <property type="entry name" value="Aromatic_deC"/>
</dbReference>
<dbReference type="RefSeq" id="WP_344642944.1">
    <property type="nucleotide sequence ID" value="NZ_BAAASS010000003.1"/>
</dbReference>
<comment type="similarity">
    <text evidence="2 6">Belongs to the group II decarboxylase family.</text>
</comment>